<evidence type="ECO:0000313" key="3">
    <source>
        <dbReference type="Proteomes" id="UP000325385"/>
    </source>
</evidence>
<sequence>MRIHLITPVITEGIRTLDDVASLMSDELEITQSLIKTGPASIESEFDEALSVPGIIAEAIKAEREGADAIIIDCMGDPGMKPVREVVSIPVIGPSEMAMHLGAMLGHRFSVVTVLDSVVPMLENLAKVYAVKDKLASVRVINIPVLELEAAPDRLFSELAEASIAAVEEDGAQAIVLGCTGFLGCAQSISQALKAKGIELPVIDPIPTAVCMAAGIVRAGLTHSKRTYALPRAKELAGFPDISI</sequence>
<dbReference type="Pfam" id="PF01177">
    <property type="entry name" value="Asp_Glu_race"/>
    <property type="match status" value="1"/>
</dbReference>
<dbReference type="Gene3D" id="3.40.50.12500">
    <property type="match status" value="1"/>
</dbReference>
<dbReference type="AlphaFoldDB" id="A0A5P6NBB0"/>
<gene>
    <name evidence="2" type="ORF">D0Y83_08545</name>
</gene>
<reference evidence="3" key="1">
    <citation type="submission" date="2018-09" db="EMBL/GenBank/DDBJ databases">
        <title>Nocardia yunnanensis sp. nov., an actinomycete isolated from a soil sample.</title>
        <authorList>
            <person name="Zhang J."/>
        </authorList>
    </citation>
    <scope>NUCLEOTIDE SEQUENCE [LARGE SCALE GENOMIC DNA]</scope>
    <source>
        <strain evidence="3">21-3</strain>
    </source>
</reference>
<dbReference type="InterPro" id="IPR053714">
    <property type="entry name" value="Iso_Racemase_Enz_sf"/>
</dbReference>
<dbReference type="InterPro" id="IPR015942">
    <property type="entry name" value="Asp/Glu/hydantoin_racemase"/>
</dbReference>
<comment type="similarity">
    <text evidence="1">Belongs to the HyuE racemase family.</text>
</comment>
<evidence type="ECO:0000313" key="2">
    <source>
        <dbReference type="EMBL" id="QFI63311.1"/>
    </source>
</evidence>
<dbReference type="InterPro" id="IPR052186">
    <property type="entry name" value="Hydantoin_racemase-like"/>
</dbReference>
<evidence type="ECO:0000256" key="1">
    <source>
        <dbReference type="ARBA" id="ARBA00038414"/>
    </source>
</evidence>
<dbReference type="EMBL" id="CP032228">
    <property type="protein sequence ID" value="QFI63311.1"/>
    <property type="molecule type" value="Genomic_DNA"/>
</dbReference>
<dbReference type="PANTHER" id="PTHR28047:SF5">
    <property type="entry name" value="PROTEIN DCG1"/>
    <property type="match status" value="1"/>
</dbReference>
<accession>A0A5P6NBB0</accession>
<proteinExistence type="inferred from homology"/>
<organism evidence="2 3">
    <name type="scientific">Qipengyuania flava</name>
    <dbReference type="NCBI Taxonomy" id="192812"/>
    <lineage>
        <taxon>Bacteria</taxon>
        <taxon>Pseudomonadati</taxon>
        <taxon>Pseudomonadota</taxon>
        <taxon>Alphaproteobacteria</taxon>
        <taxon>Sphingomonadales</taxon>
        <taxon>Erythrobacteraceae</taxon>
        <taxon>Qipengyuania</taxon>
    </lineage>
</organism>
<protein>
    <submittedName>
        <fullName evidence="2">Hydrogenase expression protein HupH</fullName>
    </submittedName>
</protein>
<dbReference type="PANTHER" id="PTHR28047">
    <property type="entry name" value="PROTEIN DCG1"/>
    <property type="match status" value="1"/>
</dbReference>
<dbReference type="GO" id="GO:0047661">
    <property type="term" value="F:amino-acid racemase activity"/>
    <property type="evidence" value="ECO:0007669"/>
    <property type="project" value="InterPro"/>
</dbReference>
<name>A0A5P6NBB0_9SPHN</name>
<dbReference type="Proteomes" id="UP000325385">
    <property type="component" value="Chromosome"/>
</dbReference>